<accession>A0A397L5G4</accession>
<gene>
    <name evidence="3" type="ORF">BRARA_K00762</name>
</gene>
<dbReference type="Proteomes" id="UP000264353">
    <property type="component" value="Unassembled WGS sequence"/>
</dbReference>
<evidence type="ECO:0000256" key="1">
    <source>
        <dbReference type="SAM" id="MobiDB-lite"/>
    </source>
</evidence>
<evidence type="ECO:0000259" key="2">
    <source>
        <dbReference type="Pfam" id="PF05198"/>
    </source>
</evidence>
<dbReference type="InterPro" id="IPR019814">
    <property type="entry name" value="Translation_initiation_fac_3_N"/>
</dbReference>
<dbReference type="EMBL" id="KZ864903">
    <property type="protein sequence ID" value="RIA04955.1"/>
    <property type="molecule type" value="Genomic_DNA"/>
</dbReference>
<evidence type="ECO:0000313" key="3">
    <source>
        <dbReference type="EMBL" id="RIA04955.1"/>
    </source>
</evidence>
<dbReference type="Gene3D" id="3.10.20.80">
    <property type="entry name" value="Translation initiation factor 3 (IF-3), N-terminal domain"/>
    <property type="match status" value="1"/>
</dbReference>
<feature type="region of interest" description="Disordered" evidence="1">
    <location>
        <begin position="138"/>
        <end position="163"/>
    </location>
</feature>
<dbReference type="SUPFAM" id="SSF54364">
    <property type="entry name" value="Translation initiation factor IF3, N-terminal domain"/>
    <property type="match status" value="1"/>
</dbReference>
<dbReference type="NCBIfam" id="TIGR00168">
    <property type="entry name" value="infC"/>
    <property type="match status" value="1"/>
</dbReference>
<dbReference type="PANTHER" id="PTHR10938:SF3">
    <property type="entry name" value="TRANSLATION INITIATION FACTOR IF3-2, CHLOROPLASTIC"/>
    <property type="match status" value="1"/>
</dbReference>
<reference evidence="3" key="1">
    <citation type="submission" date="2018-06" db="EMBL/GenBank/DDBJ databases">
        <title>WGS assembly of Brassica rapa FPsc.</title>
        <authorList>
            <person name="Bowman J."/>
            <person name="Kohchi T."/>
            <person name="Yamato K."/>
            <person name="Jenkins J."/>
            <person name="Shu S."/>
            <person name="Ishizaki K."/>
            <person name="Yamaoka S."/>
            <person name="Nishihama R."/>
            <person name="Nakamura Y."/>
            <person name="Berger F."/>
            <person name="Adam C."/>
            <person name="Aki S."/>
            <person name="Althoff F."/>
            <person name="Araki T."/>
            <person name="Arteaga-Vazquez M."/>
            <person name="Balasubrmanian S."/>
            <person name="Bauer D."/>
            <person name="Boehm C."/>
            <person name="Briginshaw L."/>
            <person name="Caballero-Perez J."/>
            <person name="Catarino B."/>
            <person name="Chen F."/>
            <person name="Chiyoda S."/>
            <person name="Chovatia M."/>
            <person name="Davies K."/>
            <person name="Delmans M."/>
            <person name="Demura T."/>
            <person name="Dierschke T."/>
            <person name="Dolan L."/>
            <person name="Dorantes-Acosta A."/>
            <person name="Eklund D."/>
            <person name="Florent S."/>
            <person name="Flores-Sandoval E."/>
            <person name="Fujiyama A."/>
            <person name="Fukuzawa H."/>
            <person name="Galik B."/>
            <person name="Grimanelli D."/>
            <person name="Grimwood J."/>
            <person name="Grossniklaus U."/>
            <person name="Hamada T."/>
            <person name="Haseloff J."/>
            <person name="Hetherington A."/>
            <person name="Higo A."/>
            <person name="Hirakawa Y."/>
            <person name="Hundley H."/>
            <person name="Ikeda Y."/>
            <person name="Inoue K."/>
            <person name="Inoue S."/>
            <person name="Ishida S."/>
            <person name="Jia Q."/>
            <person name="Kakita M."/>
            <person name="Kanazawa T."/>
            <person name="Kawai Y."/>
            <person name="Kawashima T."/>
            <person name="Kennedy M."/>
            <person name="Kinose K."/>
            <person name="Kinoshita T."/>
            <person name="Kohara Y."/>
            <person name="Koide E."/>
            <person name="Komatsu K."/>
            <person name="Kopischke S."/>
            <person name="Kubo M."/>
            <person name="Kyozuka J."/>
            <person name="Lagercrantz U."/>
            <person name="Lin S."/>
            <person name="Lindquist E."/>
            <person name="Lipzen A."/>
            <person name="Lu C."/>
            <person name="Luna E."/>
            <person name="Martienssen R."/>
            <person name="Minamino N."/>
            <person name="Mizutani M."/>
            <person name="Mizutani M."/>
            <person name="Mochizuki N."/>
            <person name="Monte I."/>
            <person name="Mosher R."/>
            <person name="Nagasaki H."/>
            <person name="Nakagami H."/>
            <person name="Naramoto S."/>
            <person name="Nishitani K."/>
            <person name="Ohtani M."/>
            <person name="Okamoto T."/>
            <person name="Okumura M."/>
            <person name="Phillips J."/>
            <person name="Pollak B."/>
            <person name="Reinders A."/>
            <person name="Roevekamp M."/>
            <person name="Sano R."/>
            <person name="Sawa S."/>
            <person name="Schmid M."/>
            <person name="Shirakawa M."/>
            <person name="Solano R."/>
            <person name="Spunde A."/>
            <person name="Suetsugu N."/>
            <person name="Sugano S."/>
            <person name="Sugiyama A."/>
            <person name="Sun R."/>
            <person name="Suzuki Y."/>
            <person name="Takenaka M."/>
            <person name="Takezawa D."/>
            <person name="Tomogane H."/>
            <person name="Tsuzuki M."/>
            <person name="Ueda T."/>
            <person name="Umeda M."/>
            <person name="Ward J."/>
            <person name="Watanabe Y."/>
            <person name="Yazaki K."/>
            <person name="Yokoyama R."/>
            <person name="Yoshitake Y."/>
            <person name="Yotsui I."/>
            <person name="Zachgo S."/>
            <person name="Schmutz J."/>
        </authorList>
    </citation>
    <scope>NUCLEOTIDE SEQUENCE [LARGE SCALE GENOMIC DNA]</scope>
</reference>
<name>A0A397L5G4_BRACM</name>
<dbReference type="AlphaFoldDB" id="A0A397L5G4"/>
<protein>
    <recommendedName>
        <fullName evidence="2">Translation initiation factor 3 N-terminal domain-containing protein</fullName>
    </recommendedName>
</protein>
<feature type="domain" description="Translation initiation factor 3 N-terminal" evidence="2">
    <location>
        <begin position="79"/>
        <end position="143"/>
    </location>
</feature>
<dbReference type="InterPro" id="IPR036787">
    <property type="entry name" value="T_IF-3_N_sf"/>
</dbReference>
<dbReference type="InterPro" id="IPR001288">
    <property type="entry name" value="Translation_initiation_fac_3"/>
</dbReference>
<dbReference type="Pfam" id="PF05198">
    <property type="entry name" value="IF3_N"/>
    <property type="match status" value="1"/>
</dbReference>
<proteinExistence type="predicted"/>
<sequence>MGSEVHAVFAGITKTLPFSVTSIDSKLYGLRLSTAKLQFPNSPRRGLAVTCRYGGGGGGVYRFLGDSRRGRLKEAEVDEALDIASIRLIDGQQNMLRLVSKDEAVRRAEDAELDLVILSPDADPPVVKMMDYSKYRFYHPEKTRRPSPPPRLQIKRPDQPARH</sequence>
<organism evidence="3">
    <name type="scientific">Brassica campestris</name>
    <name type="common">Field mustard</name>
    <dbReference type="NCBI Taxonomy" id="3711"/>
    <lineage>
        <taxon>Eukaryota</taxon>
        <taxon>Viridiplantae</taxon>
        <taxon>Streptophyta</taxon>
        <taxon>Embryophyta</taxon>
        <taxon>Tracheophyta</taxon>
        <taxon>Spermatophyta</taxon>
        <taxon>Magnoliopsida</taxon>
        <taxon>eudicotyledons</taxon>
        <taxon>Gunneridae</taxon>
        <taxon>Pentapetalae</taxon>
        <taxon>rosids</taxon>
        <taxon>malvids</taxon>
        <taxon>Brassicales</taxon>
        <taxon>Brassicaceae</taxon>
        <taxon>Brassiceae</taxon>
        <taxon>Brassica</taxon>
    </lineage>
</organism>
<dbReference type="PANTHER" id="PTHR10938">
    <property type="entry name" value="TRANSLATION INITIATION FACTOR IF-3"/>
    <property type="match status" value="1"/>
</dbReference>
<dbReference type="GO" id="GO:0003743">
    <property type="term" value="F:translation initiation factor activity"/>
    <property type="evidence" value="ECO:0007669"/>
    <property type="project" value="InterPro"/>
</dbReference>